<accession>A0ABN6I0Q7</accession>
<dbReference type="Proteomes" id="UP000825258">
    <property type="component" value="Chromosome"/>
</dbReference>
<evidence type="ECO:0000313" key="1">
    <source>
        <dbReference type="EMBL" id="BCY29600.1"/>
    </source>
</evidence>
<dbReference type="RefSeq" id="WP_221258671.1">
    <property type="nucleotide sequence ID" value="NZ_AP024749.1"/>
</dbReference>
<proteinExistence type="predicted"/>
<reference evidence="1 2" key="1">
    <citation type="submission" date="2021-06" db="EMBL/GenBank/DDBJ databases">
        <title>Whole genome sequences of Flavobacterium sp. KK2020170 and assembly.</title>
        <authorList>
            <person name="Kitahara K."/>
            <person name="Miyoshi S."/>
            <person name="Uesaka K."/>
        </authorList>
    </citation>
    <scope>NUCLEOTIDE SEQUENCE [LARGE SCALE GENOMIC DNA]</scope>
    <source>
        <strain evidence="1 2">KK2020170</strain>
    </source>
</reference>
<organism evidence="1 2">
    <name type="scientific">Flavobacterium okayamense</name>
    <dbReference type="NCBI Taxonomy" id="2830782"/>
    <lineage>
        <taxon>Bacteria</taxon>
        <taxon>Pseudomonadati</taxon>
        <taxon>Bacteroidota</taxon>
        <taxon>Flavobacteriia</taxon>
        <taxon>Flavobacteriales</taxon>
        <taxon>Flavobacteriaceae</taxon>
        <taxon>Flavobacterium</taxon>
    </lineage>
</organism>
<evidence type="ECO:0008006" key="3">
    <source>
        <dbReference type="Google" id="ProtNLM"/>
    </source>
</evidence>
<keyword evidence="2" id="KW-1185">Reference proteome</keyword>
<sequence length="118" mass="13931">MKFYLLFTFFITTFFFGQEVKKEVIYLSSSVITDDVFSEALEKDIKSDRVLISFIVNKECDIIEIKIFKEGKLVSFNKSVLKNMDKIEPEILDNLDCDDLKIKQQNIKMFVPIHFKME</sequence>
<dbReference type="EMBL" id="AP024749">
    <property type="protein sequence ID" value="BCY29600.1"/>
    <property type="molecule type" value="Genomic_DNA"/>
</dbReference>
<protein>
    <recommendedName>
        <fullName evidence="3">TonB protein C-terminal</fullName>
    </recommendedName>
</protein>
<evidence type="ECO:0000313" key="2">
    <source>
        <dbReference type="Proteomes" id="UP000825258"/>
    </source>
</evidence>
<name>A0ABN6I0Q7_9FLAO</name>
<gene>
    <name evidence="1" type="ORF">KK2020170_24680</name>
</gene>